<dbReference type="GO" id="GO:0006635">
    <property type="term" value="P:fatty acid beta-oxidation"/>
    <property type="evidence" value="ECO:0007669"/>
    <property type="project" value="TreeGrafter"/>
</dbReference>
<evidence type="ECO:0000313" key="6">
    <source>
        <dbReference type="Proteomes" id="UP001515480"/>
    </source>
</evidence>
<dbReference type="GO" id="GO:0016746">
    <property type="term" value="F:acyltransferase activity"/>
    <property type="evidence" value="ECO:0007669"/>
    <property type="project" value="InterPro"/>
</dbReference>
<comment type="similarity">
    <text evidence="1 2">Belongs to the enoyl-CoA hydratase/isomerase family.</text>
</comment>
<protein>
    <recommendedName>
        <fullName evidence="7">Chalcone synthase</fullName>
    </recommendedName>
</protein>
<dbReference type="Pfam" id="PF00378">
    <property type="entry name" value="ECH_1"/>
    <property type="match status" value="2"/>
</dbReference>
<proteinExistence type="inferred from homology"/>
<name>A0AB34JNN8_PRYPA</name>
<evidence type="ECO:0000313" key="5">
    <source>
        <dbReference type="EMBL" id="KAL1522882.1"/>
    </source>
</evidence>
<evidence type="ECO:0000259" key="4">
    <source>
        <dbReference type="Pfam" id="PF02797"/>
    </source>
</evidence>
<reference evidence="5 6" key="1">
    <citation type="journal article" date="2024" name="Science">
        <title>Giant polyketide synthase enzymes in the biosynthesis of giant marine polyether toxins.</title>
        <authorList>
            <person name="Fallon T.R."/>
            <person name="Shende V.V."/>
            <person name="Wierzbicki I.H."/>
            <person name="Pendleton A.L."/>
            <person name="Watervoot N.F."/>
            <person name="Auber R.P."/>
            <person name="Gonzalez D.J."/>
            <person name="Wisecaver J.H."/>
            <person name="Moore B.S."/>
        </authorList>
    </citation>
    <scope>NUCLEOTIDE SEQUENCE [LARGE SCALE GENOMIC DNA]</scope>
    <source>
        <strain evidence="5 6">12B1</strain>
    </source>
</reference>
<sequence length="1385" mass="150665">MASPLLVVSVPPCRSLEEFTVSIEQACKLFAKHPTQTAVLQFMSDEEGQLHHPADLSFRLLERWEKALSLLQQQSQLVAAILDGQISDIALSAALACDVRLCTRHAHLPEPSAAAHDPLPLWWLASLALHVGALRAGHLLRRRRAVGAAELVGSGAVFAADETEGALLRVVRDLPVVPNVPIQLLRRIVLQGFSIENSDIIGHALAVNSLVITEAMSRVLRGSPHDLLTPLPFNLEKGATRWVLTLGQPLELTAVEDLSGAMSNLNKQLMKLYNSGESLPSHLVLNVVCTEPAGIEMPVQLEQLAPGGRTSEFDMALVKWLTRWEKCLVGFSTLPLATVCLFTGNGIVTAAGLQIAFACDLRAAQPNVRLRFSTKSGLLPGTLTFKLAKHVMASNASSLLLLDQSISAQDALRMGAIQHVADDFDIPLSPPIGAQLLFCRWMLGDGVWLHTPQELKNKLQVWQVPFAHNVSEKDVTSDQIDELASFFPDQFIMPTEAWQWKISWSPAPRLTSCPSTPEGPKVTFATTEKESLRTVRLEGRVLTMDTIHQFLDLLPDAVEKAMLLCIILPGELWVPTDKDSVELFGRLIESIEGMPVQAVTHFQGTISAAGMEIGLASGHRIASPGVEFALTSFQEGTVPGARVWSLARSIGCGRFSKLMLCPSTLSAKELETIGCATFMDEMQASLFIQALVDELPSTRSSNDITPDSTEVNGVTPYSVKSRSLSINVANACSATTLGEHARSLRELAKLTEVRDTRQRSSWLLNRLPQLEPASGIPLMKLNLPAIPIQPPPRSSDDITTLKVQREGSIATVTINRPARANAYDSAMLSILEKLVSTLEQERTLAVVFASSDKRFFCAGADLERVSNPRAEDALSLHSQRVFDMIAKASFLSIAVVEGAAVAGGFEWALACDVRIASPSARFWLPETQLGLIPAAGGCTRLTELVGAARAKQVILFHEKLDAQRALDWGVVQQLSETPMTDARLLAGRLSSDHALARQLAKQVIDGVGGGATDSLKSERVAEGLLYEAKHTPRAIICGIGKASPDEVYTQREVADLLKVNDLRMRAIYSAAHIQTRCLAEIASEQERTVTQGQLVQKHLRWSKRMDAVPMACAAAGIRKEDIQFIVVCTTTGFLSPGLSAHIATHLRLSPHIQRADIVGMGCHAGLNTMCTAAHWAEANPGCPALMLCVEVVSAGYMWDAGAPDMAMALTNALFGDGCACAILMCPTPQKPISSTEETIRPMLYGFESMLVPDTLDSLCYEWLDDYNKFSFTISPQVPYLMGLKIPVMLKRLLDKFRLKKEDVSHWVVHSGGKKVLDCVMYSLGLSKHAIRHSLSSLKAMGNMSSGSFLWAYDSLLKEKECKPGDYGVFITMGPGAGIECALWRA</sequence>
<evidence type="ECO:0008006" key="7">
    <source>
        <dbReference type="Google" id="ProtNLM"/>
    </source>
</evidence>
<dbReference type="Proteomes" id="UP001515480">
    <property type="component" value="Unassembled WGS sequence"/>
</dbReference>
<dbReference type="EMBL" id="JBGBPQ010000006">
    <property type="protein sequence ID" value="KAL1522882.1"/>
    <property type="molecule type" value="Genomic_DNA"/>
</dbReference>
<dbReference type="PANTHER" id="PTHR11941:SF54">
    <property type="entry name" value="ENOYL-COA HYDRATASE, MITOCHONDRIAL"/>
    <property type="match status" value="1"/>
</dbReference>
<accession>A0AB34JNN8</accession>
<dbReference type="Gene3D" id="3.40.47.10">
    <property type="match status" value="2"/>
</dbReference>
<dbReference type="PROSITE" id="PS00166">
    <property type="entry name" value="ENOYL_COA_HYDRATASE"/>
    <property type="match status" value="1"/>
</dbReference>
<dbReference type="SUPFAM" id="SSF53901">
    <property type="entry name" value="Thiolase-like"/>
    <property type="match status" value="1"/>
</dbReference>
<dbReference type="InterPro" id="IPR016039">
    <property type="entry name" value="Thiolase-like"/>
</dbReference>
<dbReference type="InterPro" id="IPR018376">
    <property type="entry name" value="Enoyl-CoA_hyd/isom_CS"/>
</dbReference>
<dbReference type="Pfam" id="PF02797">
    <property type="entry name" value="Chal_sti_synt_C"/>
    <property type="match status" value="1"/>
</dbReference>
<dbReference type="InterPro" id="IPR001099">
    <property type="entry name" value="Chalcone/stilbene_synt_N"/>
</dbReference>
<feature type="domain" description="Chalcone/stilbene synthase C-terminal" evidence="4">
    <location>
        <begin position="1270"/>
        <end position="1384"/>
    </location>
</feature>
<dbReference type="InterPro" id="IPR029045">
    <property type="entry name" value="ClpP/crotonase-like_dom_sf"/>
</dbReference>
<evidence type="ECO:0000259" key="3">
    <source>
        <dbReference type="Pfam" id="PF00195"/>
    </source>
</evidence>
<organism evidence="5 6">
    <name type="scientific">Prymnesium parvum</name>
    <name type="common">Toxic golden alga</name>
    <dbReference type="NCBI Taxonomy" id="97485"/>
    <lineage>
        <taxon>Eukaryota</taxon>
        <taxon>Haptista</taxon>
        <taxon>Haptophyta</taxon>
        <taxon>Prymnesiophyceae</taxon>
        <taxon>Prymnesiales</taxon>
        <taxon>Prymnesiaceae</taxon>
        <taxon>Prymnesium</taxon>
    </lineage>
</organism>
<dbReference type="InterPro" id="IPR001753">
    <property type="entry name" value="Enoyl-CoA_hydra/iso"/>
</dbReference>
<dbReference type="InterPro" id="IPR012328">
    <property type="entry name" value="Chalcone/stilbene_synt_C"/>
</dbReference>
<dbReference type="PANTHER" id="PTHR11941">
    <property type="entry name" value="ENOYL-COA HYDRATASE-RELATED"/>
    <property type="match status" value="1"/>
</dbReference>
<dbReference type="Gene3D" id="3.90.226.10">
    <property type="entry name" value="2-enoyl-CoA Hydratase, Chain A, domain 1"/>
    <property type="match status" value="4"/>
</dbReference>
<dbReference type="CDD" id="cd06558">
    <property type="entry name" value="crotonase-like"/>
    <property type="match status" value="1"/>
</dbReference>
<evidence type="ECO:0000256" key="2">
    <source>
        <dbReference type="RuleBase" id="RU003707"/>
    </source>
</evidence>
<keyword evidence="6" id="KW-1185">Reference proteome</keyword>
<dbReference type="GO" id="GO:0005739">
    <property type="term" value="C:mitochondrion"/>
    <property type="evidence" value="ECO:0007669"/>
    <property type="project" value="TreeGrafter"/>
</dbReference>
<dbReference type="Pfam" id="PF00195">
    <property type="entry name" value="Chal_sti_synt_N"/>
    <property type="match status" value="1"/>
</dbReference>
<feature type="domain" description="Chalcone/stilbene synthase N-terminal" evidence="3">
    <location>
        <begin position="1080"/>
        <end position="1223"/>
    </location>
</feature>
<evidence type="ECO:0000256" key="1">
    <source>
        <dbReference type="ARBA" id="ARBA00005254"/>
    </source>
</evidence>
<dbReference type="SUPFAM" id="SSF52096">
    <property type="entry name" value="ClpP/crotonase"/>
    <property type="match status" value="4"/>
</dbReference>
<comment type="caution">
    <text evidence="5">The sequence shown here is derived from an EMBL/GenBank/DDBJ whole genome shotgun (WGS) entry which is preliminary data.</text>
</comment>
<gene>
    <name evidence="5" type="ORF">AB1Y20_017847</name>
</gene>